<comment type="similarity">
    <text evidence="2">Belongs to the class-I pyridoxal-phosphate-dependent aminotransferase family.</text>
</comment>
<comment type="miscellaneous">
    <text evidence="7">In eukaryotes there are cytoplasmic, mitochondrial and chloroplastic isozymes.</text>
</comment>
<dbReference type="PRINTS" id="PR00799">
    <property type="entry name" value="TRANSAMINASE"/>
</dbReference>
<accession>A0A9Q9EMS6</accession>
<evidence type="ECO:0000259" key="8">
    <source>
        <dbReference type="Pfam" id="PF00155"/>
    </source>
</evidence>
<keyword evidence="5 7" id="KW-0808">Transferase</keyword>
<comment type="subunit">
    <text evidence="3 7">Homodimer.</text>
</comment>
<dbReference type="Proteomes" id="UP001056384">
    <property type="component" value="Chromosome 6"/>
</dbReference>
<dbReference type="EMBL" id="CP099423">
    <property type="protein sequence ID" value="USW54768.1"/>
    <property type="molecule type" value="Genomic_DNA"/>
</dbReference>
<dbReference type="GO" id="GO:0006520">
    <property type="term" value="P:amino acid metabolic process"/>
    <property type="evidence" value="ECO:0007669"/>
    <property type="project" value="InterPro"/>
</dbReference>
<dbReference type="GO" id="GO:0004069">
    <property type="term" value="F:L-aspartate:2-oxoglutarate aminotransferase activity"/>
    <property type="evidence" value="ECO:0007669"/>
    <property type="project" value="UniProtKB-EC"/>
</dbReference>
<sequence length="405" mass="44750">MLSNGLSLIPPDPIFETTKLFNADSNPKKVNLGQGTYKDDHGQPFVFPAVKEAKQRLIDGNHEYLPILGLPAFRQEAKKLIFGEKAKAVIDGRVATCQALSGTGSLHLAGAFLRRVTKNTSTVYVTDPSWSNHRAVFESAGFPVTAYRYLDSAGRFDYENLLQTLNAATTGSIFVLHASAHNPSGRDPTCEQWQEICKIMHQRKLFALFDAAYLGLTTGDFENDVWPICYFASQGLELGVCLSFAKIMGLYGERVGALSFLTESQSEVAIVESHLEQLMRAEISNPPAFGARVATEVLQDTELNASWREQLGRMSARLQSMRQRLVDELNGFGCKKDFSHVVEQVGMFSILGLDLQQVTRLREEYSIYMADSPSQLSRISIAGLNDGNVAYVAHSIHAVCQEGEL</sequence>
<evidence type="ECO:0000256" key="2">
    <source>
        <dbReference type="ARBA" id="ARBA00007441"/>
    </source>
</evidence>
<dbReference type="PANTHER" id="PTHR11879">
    <property type="entry name" value="ASPARTATE AMINOTRANSFERASE"/>
    <property type="match status" value="1"/>
</dbReference>
<feature type="domain" description="Aminotransferase class I/classII large" evidence="8">
    <location>
        <begin position="28"/>
        <end position="396"/>
    </location>
</feature>
<dbReference type="SUPFAM" id="SSF53383">
    <property type="entry name" value="PLP-dependent transferases"/>
    <property type="match status" value="1"/>
</dbReference>
<dbReference type="CDD" id="cd00609">
    <property type="entry name" value="AAT_like"/>
    <property type="match status" value="1"/>
</dbReference>
<dbReference type="Pfam" id="PF00155">
    <property type="entry name" value="Aminotran_1_2"/>
    <property type="match status" value="1"/>
</dbReference>
<dbReference type="FunFam" id="3.40.640.10:FF:000066">
    <property type="entry name" value="Aspartate aminotransferase"/>
    <property type="match status" value="1"/>
</dbReference>
<evidence type="ECO:0000256" key="1">
    <source>
        <dbReference type="ARBA" id="ARBA00001933"/>
    </source>
</evidence>
<evidence type="ECO:0000313" key="9">
    <source>
        <dbReference type="EMBL" id="USW54768.1"/>
    </source>
</evidence>
<evidence type="ECO:0000256" key="5">
    <source>
        <dbReference type="ARBA" id="ARBA00022679"/>
    </source>
</evidence>
<evidence type="ECO:0000256" key="4">
    <source>
        <dbReference type="ARBA" id="ARBA00022576"/>
    </source>
</evidence>
<dbReference type="InterPro" id="IPR015421">
    <property type="entry name" value="PyrdxlP-dep_Trfase_major"/>
</dbReference>
<keyword evidence="4 7" id="KW-0032">Aminotransferase</keyword>
<dbReference type="EC" id="2.6.1.1" evidence="7"/>
<dbReference type="GO" id="GO:0030170">
    <property type="term" value="F:pyridoxal phosphate binding"/>
    <property type="evidence" value="ECO:0007669"/>
    <property type="project" value="InterPro"/>
</dbReference>
<protein>
    <recommendedName>
        <fullName evidence="7">Aspartate aminotransferase</fullName>
        <ecNumber evidence="7">2.6.1.1</ecNumber>
    </recommendedName>
</protein>
<gene>
    <name evidence="9" type="ORF">Slin15195_G080870</name>
</gene>
<dbReference type="PROSITE" id="PS00105">
    <property type="entry name" value="AA_TRANSFER_CLASS_1"/>
    <property type="match status" value="1"/>
</dbReference>
<evidence type="ECO:0000256" key="7">
    <source>
        <dbReference type="RuleBase" id="RU000480"/>
    </source>
</evidence>
<evidence type="ECO:0000256" key="6">
    <source>
        <dbReference type="ARBA" id="ARBA00022898"/>
    </source>
</evidence>
<comment type="catalytic activity">
    <reaction evidence="7">
        <text>L-aspartate + 2-oxoglutarate = oxaloacetate + L-glutamate</text>
        <dbReference type="Rhea" id="RHEA:21824"/>
        <dbReference type="ChEBI" id="CHEBI:16452"/>
        <dbReference type="ChEBI" id="CHEBI:16810"/>
        <dbReference type="ChEBI" id="CHEBI:29985"/>
        <dbReference type="ChEBI" id="CHEBI:29991"/>
        <dbReference type="EC" id="2.6.1.1"/>
    </reaction>
</comment>
<dbReference type="Gene3D" id="3.40.640.10">
    <property type="entry name" value="Type I PLP-dependent aspartate aminotransferase-like (Major domain)"/>
    <property type="match status" value="1"/>
</dbReference>
<dbReference type="InterPro" id="IPR000796">
    <property type="entry name" value="Asp_trans"/>
</dbReference>
<proteinExistence type="inferred from homology"/>
<name>A0A9Q9EMS6_9PEZI</name>
<organism evidence="9 10">
    <name type="scientific">Septoria linicola</name>
    <dbReference type="NCBI Taxonomy" id="215465"/>
    <lineage>
        <taxon>Eukaryota</taxon>
        <taxon>Fungi</taxon>
        <taxon>Dikarya</taxon>
        <taxon>Ascomycota</taxon>
        <taxon>Pezizomycotina</taxon>
        <taxon>Dothideomycetes</taxon>
        <taxon>Dothideomycetidae</taxon>
        <taxon>Mycosphaerellales</taxon>
        <taxon>Mycosphaerellaceae</taxon>
        <taxon>Septoria</taxon>
    </lineage>
</organism>
<dbReference type="InterPro" id="IPR004839">
    <property type="entry name" value="Aminotransferase_I/II_large"/>
</dbReference>
<dbReference type="PANTHER" id="PTHR11879:SF55">
    <property type="entry name" value="GLUTAMATE OXALOACETATE TRANSAMINASE 1, ISOFORM B"/>
    <property type="match status" value="1"/>
</dbReference>
<comment type="cofactor">
    <cofactor evidence="1">
        <name>pyridoxal 5'-phosphate</name>
        <dbReference type="ChEBI" id="CHEBI:597326"/>
    </cofactor>
</comment>
<keyword evidence="10" id="KW-1185">Reference proteome</keyword>
<dbReference type="InterPro" id="IPR015424">
    <property type="entry name" value="PyrdxlP-dep_Trfase"/>
</dbReference>
<dbReference type="NCBIfam" id="NF006719">
    <property type="entry name" value="PRK09257.1"/>
    <property type="match status" value="1"/>
</dbReference>
<dbReference type="Gene3D" id="3.90.1150.10">
    <property type="entry name" value="Aspartate Aminotransferase, domain 1"/>
    <property type="match status" value="1"/>
</dbReference>
<dbReference type="InterPro" id="IPR015422">
    <property type="entry name" value="PyrdxlP-dep_Trfase_small"/>
</dbReference>
<reference evidence="9" key="1">
    <citation type="submission" date="2022-06" db="EMBL/GenBank/DDBJ databases">
        <title>Complete genome sequences of two strains of the flax pathogen Septoria linicola.</title>
        <authorList>
            <person name="Lapalu N."/>
            <person name="Simon A."/>
            <person name="Demenou B."/>
            <person name="Paumier D."/>
            <person name="Guillot M.-P."/>
            <person name="Gout L."/>
            <person name="Valade R."/>
        </authorList>
    </citation>
    <scope>NUCLEOTIDE SEQUENCE</scope>
    <source>
        <strain evidence="9">SE15195</strain>
    </source>
</reference>
<dbReference type="AlphaFoldDB" id="A0A9Q9EMS6"/>
<dbReference type="InterPro" id="IPR004838">
    <property type="entry name" value="NHTrfase_class1_PyrdxlP-BS"/>
</dbReference>
<keyword evidence="6" id="KW-0663">Pyridoxal phosphate</keyword>
<evidence type="ECO:0000256" key="3">
    <source>
        <dbReference type="ARBA" id="ARBA00011738"/>
    </source>
</evidence>
<evidence type="ECO:0000313" key="10">
    <source>
        <dbReference type="Proteomes" id="UP001056384"/>
    </source>
</evidence>